<sequence>MEKQKYNTILVPVDGSKQATLALKKAIATTKRNGEKARLYIVHIIDPQLFKNIGTFDQSMVEEAATNANTVLQEYVEEAKQAGVKNVEYIVEYGLPKSLIAKEMPQKIQADLIIMGATGLGSVERVFIGSVTDYVIRTANIDVLVIKNNKE</sequence>
<evidence type="ECO:0000313" key="3">
    <source>
        <dbReference type="EMBL" id="MCM2437062.1"/>
    </source>
</evidence>
<keyword evidence="4" id="KW-1185">Reference proteome</keyword>
<comment type="caution">
    <text evidence="3">The sequence shown here is derived from an EMBL/GenBank/DDBJ whole genome shotgun (WGS) entry which is preliminary data.</text>
</comment>
<dbReference type="InterPro" id="IPR014729">
    <property type="entry name" value="Rossmann-like_a/b/a_fold"/>
</dbReference>
<evidence type="ECO:0000256" key="1">
    <source>
        <dbReference type="ARBA" id="ARBA00008791"/>
    </source>
</evidence>
<dbReference type="PRINTS" id="PR01438">
    <property type="entry name" value="UNVRSLSTRESS"/>
</dbReference>
<proteinExistence type="inferred from homology"/>
<dbReference type="EMBL" id="JAGMVS010000047">
    <property type="protein sequence ID" value="MCM2437062.1"/>
    <property type="molecule type" value="Genomic_DNA"/>
</dbReference>
<dbReference type="Pfam" id="PF00582">
    <property type="entry name" value="Usp"/>
    <property type="match status" value="1"/>
</dbReference>
<reference evidence="3" key="1">
    <citation type="submission" date="2021-04" db="EMBL/GenBank/DDBJ databases">
        <title>Taxonomic assessment of Weissella genus.</title>
        <authorList>
            <person name="Fanelli F."/>
            <person name="Chieffi D."/>
            <person name="Dell'Aquila A."/>
            <person name="Gyu-Sung C."/>
            <person name="Franz C.M.A.P."/>
            <person name="Fusco V."/>
        </authorList>
    </citation>
    <scope>NUCLEOTIDE SEQUENCE</scope>
    <source>
        <strain evidence="3">LMG 25373</strain>
    </source>
</reference>
<protein>
    <submittedName>
        <fullName evidence="3">Universal stress protein</fullName>
    </submittedName>
</protein>
<dbReference type="PANTHER" id="PTHR46268">
    <property type="entry name" value="STRESS RESPONSE PROTEIN NHAX"/>
    <property type="match status" value="1"/>
</dbReference>
<evidence type="ECO:0000313" key="4">
    <source>
        <dbReference type="Proteomes" id="UP001057481"/>
    </source>
</evidence>
<dbReference type="InterPro" id="IPR006016">
    <property type="entry name" value="UspA"/>
</dbReference>
<comment type="similarity">
    <text evidence="1">Belongs to the universal stress protein A family.</text>
</comment>
<feature type="domain" description="UspA" evidence="2">
    <location>
        <begin position="6"/>
        <end position="147"/>
    </location>
</feature>
<dbReference type="InterPro" id="IPR006015">
    <property type="entry name" value="Universal_stress_UspA"/>
</dbReference>
<dbReference type="RefSeq" id="WP_205143870.1">
    <property type="nucleotide sequence ID" value="NZ_JAFBDN010000013.1"/>
</dbReference>
<accession>A0ABT0VKW6</accession>
<organism evidence="3 4">
    <name type="scientific">Periweissella beninensis</name>
    <dbReference type="NCBI Taxonomy" id="504936"/>
    <lineage>
        <taxon>Bacteria</taxon>
        <taxon>Bacillati</taxon>
        <taxon>Bacillota</taxon>
        <taxon>Bacilli</taxon>
        <taxon>Lactobacillales</taxon>
        <taxon>Lactobacillaceae</taxon>
        <taxon>Periweissella</taxon>
    </lineage>
</organism>
<dbReference type="SUPFAM" id="SSF52402">
    <property type="entry name" value="Adenine nucleotide alpha hydrolases-like"/>
    <property type="match status" value="1"/>
</dbReference>
<dbReference type="CDD" id="cd00293">
    <property type="entry name" value="USP-like"/>
    <property type="match status" value="1"/>
</dbReference>
<evidence type="ECO:0000259" key="2">
    <source>
        <dbReference type="Pfam" id="PF00582"/>
    </source>
</evidence>
<gene>
    <name evidence="3" type="ORF">KAK10_03825</name>
</gene>
<dbReference type="Gene3D" id="3.40.50.620">
    <property type="entry name" value="HUPs"/>
    <property type="match status" value="1"/>
</dbReference>
<name>A0ABT0VKW6_9LACO</name>
<dbReference type="Proteomes" id="UP001057481">
    <property type="component" value="Unassembled WGS sequence"/>
</dbReference>
<dbReference type="PANTHER" id="PTHR46268:SF6">
    <property type="entry name" value="UNIVERSAL STRESS PROTEIN UP12"/>
    <property type="match status" value="1"/>
</dbReference>